<sequence>MPAFACPGLTLALQEHIDAIEVEDEIDGERDANDAWDQLRVDDILSVQDQLGSGTPTLEKVLEKASKVVTDATDQDYRRCDELRLDGTTNPPREYRASYSQAMKMRAAITYGESWAGWRGNPSVSTQVSRYMVSLKRRKVRNGETAMSSRAITADLLKAMWIYNHRPDNWDIKLYEPGSRDNQNIHHWGGGRARRLLHCAYTIAFWCLLRFDEVLQIQIHEFELVSPTCLKITLPFRKTHQNGCIKPFYLHLLHPSEAHLCPVRAFAEWYFVNGRRLQYGYVFRERRWSLRKLCDWGGWSTNFTSLTIIKYLISWNDDPLEPREDFLNPNRAPAVRCPQCGRSCHCA</sequence>
<dbReference type="InParanoid" id="A0A165F6H4"/>
<dbReference type="GO" id="GO:0015074">
    <property type="term" value="P:DNA integration"/>
    <property type="evidence" value="ECO:0007669"/>
    <property type="project" value="InterPro"/>
</dbReference>
<keyword evidence="3" id="KW-1185">Reference proteome</keyword>
<accession>A0A165F6H4</accession>
<proteinExistence type="predicted"/>
<dbReference type="Gene3D" id="1.10.443.10">
    <property type="entry name" value="Intergrase catalytic core"/>
    <property type="match status" value="1"/>
</dbReference>
<dbReference type="GO" id="GO:0006310">
    <property type="term" value="P:DNA recombination"/>
    <property type="evidence" value="ECO:0007669"/>
    <property type="project" value="UniProtKB-KW"/>
</dbReference>
<evidence type="ECO:0000256" key="1">
    <source>
        <dbReference type="ARBA" id="ARBA00023172"/>
    </source>
</evidence>
<dbReference type="GO" id="GO:0003677">
    <property type="term" value="F:DNA binding"/>
    <property type="evidence" value="ECO:0007669"/>
    <property type="project" value="InterPro"/>
</dbReference>
<protein>
    <submittedName>
        <fullName evidence="2">Uncharacterized protein</fullName>
    </submittedName>
</protein>
<dbReference type="OrthoDB" id="2795280at2759"/>
<dbReference type="AlphaFoldDB" id="A0A165F6H4"/>
<evidence type="ECO:0000313" key="2">
    <source>
        <dbReference type="EMBL" id="KZT08486.1"/>
    </source>
</evidence>
<gene>
    <name evidence="2" type="ORF">LAESUDRAFT_735999</name>
</gene>
<dbReference type="Proteomes" id="UP000076871">
    <property type="component" value="Unassembled WGS sequence"/>
</dbReference>
<name>A0A165F6H4_9APHY</name>
<dbReference type="InterPro" id="IPR013762">
    <property type="entry name" value="Integrase-like_cat_sf"/>
</dbReference>
<organism evidence="2 3">
    <name type="scientific">Laetiporus sulphureus 93-53</name>
    <dbReference type="NCBI Taxonomy" id="1314785"/>
    <lineage>
        <taxon>Eukaryota</taxon>
        <taxon>Fungi</taxon>
        <taxon>Dikarya</taxon>
        <taxon>Basidiomycota</taxon>
        <taxon>Agaricomycotina</taxon>
        <taxon>Agaricomycetes</taxon>
        <taxon>Polyporales</taxon>
        <taxon>Laetiporus</taxon>
    </lineage>
</organism>
<reference evidence="2 3" key="1">
    <citation type="journal article" date="2016" name="Mol. Biol. Evol.">
        <title>Comparative Genomics of Early-Diverging Mushroom-Forming Fungi Provides Insights into the Origins of Lignocellulose Decay Capabilities.</title>
        <authorList>
            <person name="Nagy L.G."/>
            <person name="Riley R."/>
            <person name="Tritt A."/>
            <person name="Adam C."/>
            <person name="Daum C."/>
            <person name="Floudas D."/>
            <person name="Sun H."/>
            <person name="Yadav J.S."/>
            <person name="Pangilinan J."/>
            <person name="Larsson K.H."/>
            <person name="Matsuura K."/>
            <person name="Barry K."/>
            <person name="Labutti K."/>
            <person name="Kuo R."/>
            <person name="Ohm R.A."/>
            <person name="Bhattacharya S.S."/>
            <person name="Shirouzu T."/>
            <person name="Yoshinaga Y."/>
            <person name="Martin F.M."/>
            <person name="Grigoriev I.V."/>
            <person name="Hibbett D.S."/>
        </authorList>
    </citation>
    <scope>NUCLEOTIDE SEQUENCE [LARGE SCALE GENOMIC DNA]</scope>
    <source>
        <strain evidence="2 3">93-53</strain>
    </source>
</reference>
<evidence type="ECO:0000313" key="3">
    <source>
        <dbReference type="Proteomes" id="UP000076871"/>
    </source>
</evidence>
<dbReference type="SUPFAM" id="SSF56349">
    <property type="entry name" value="DNA breaking-rejoining enzymes"/>
    <property type="match status" value="1"/>
</dbReference>
<keyword evidence="1" id="KW-0233">DNA recombination</keyword>
<dbReference type="RefSeq" id="XP_040766226.1">
    <property type="nucleotide sequence ID" value="XM_040910649.1"/>
</dbReference>
<dbReference type="InterPro" id="IPR011010">
    <property type="entry name" value="DNA_brk_join_enz"/>
</dbReference>
<dbReference type="GeneID" id="63827678"/>
<dbReference type="EMBL" id="KV427615">
    <property type="protein sequence ID" value="KZT08486.1"/>
    <property type="molecule type" value="Genomic_DNA"/>
</dbReference>